<dbReference type="Pfam" id="PF08281">
    <property type="entry name" value="Sigma70_r4_2"/>
    <property type="match status" value="1"/>
</dbReference>
<evidence type="ECO:0000256" key="2">
    <source>
        <dbReference type="ARBA" id="ARBA00023015"/>
    </source>
</evidence>
<protein>
    <submittedName>
        <fullName evidence="8">RNA polymerase ECF sigma factor</fullName>
    </submittedName>
</protein>
<organism evidence="8 9">
    <name type="scientific">Actinokineospora spheciospongiae</name>
    <dbReference type="NCBI Taxonomy" id="909613"/>
    <lineage>
        <taxon>Bacteria</taxon>
        <taxon>Bacillati</taxon>
        <taxon>Actinomycetota</taxon>
        <taxon>Actinomycetes</taxon>
        <taxon>Pseudonocardiales</taxon>
        <taxon>Pseudonocardiaceae</taxon>
        <taxon>Actinokineospora</taxon>
    </lineage>
</organism>
<name>W7IXT1_9PSEU</name>
<keyword evidence="2" id="KW-0805">Transcription regulation</keyword>
<dbReference type="GO" id="GO:0006352">
    <property type="term" value="P:DNA-templated transcription initiation"/>
    <property type="evidence" value="ECO:0007669"/>
    <property type="project" value="InterPro"/>
</dbReference>
<dbReference type="CDD" id="cd06171">
    <property type="entry name" value="Sigma70_r4"/>
    <property type="match status" value="1"/>
</dbReference>
<keyword evidence="3" id="KW-0731">Sigma factor</keyword>
<dbReference type="PATRIC" id="fig|909613.9.peg.3407"/>
<evidence type="ECO:0000259" key="7">
    <source>
        <dbReference type="Pfam" id="PF08281"/>
    </source>
</evidence>
<dbReference type="SUPFAM" id="SSF88946">
    <property type="entry name" value="Sigma2 domain of RNA polymerase sigma factors"/>
    <property type="match status" value="1"/>
</dbReference>
<dbReference type="InterPro" id="IPR014284">
    <property type="entry name" value="RNA_pol_sigma-70_dom"/>
</dbReference>
<dbReference type="GO" id="GO:0016987">
    <property type="term" value="F:sigma factor activity"/>
    <property type="evidence" value="ECO:0007669"/>
    <property type="project" value="UniProtKB-KW"/>
</dbReference>
<dbReference type="InterPro" id="IPR039425">
    <property type="entry name" value="RNA_pol_sigma-70-like"/>
</dbReference>
<proteinExistence type="inferred from homology"/>
<dbReference type="EMBL" id="AYXG01000119">
    <property type="protein sequence ID" value="EWC61291.1"/>
    <property type="molecule type" value="Genomic_DNA"/>
</dbReference>
<dbReference type="Pfam" id="PF04542">
    <property type="entry name" value="Sigma70_r2"/>
    <property type="match status" value="1"/>
</dbReference>
<evidence type="ECO:0000256" key="5">
    <source>
        <dbReference type="ARBA" id="ARBA00023163"/>
    </source>
</evidence>
<dbReference type="PANTHER" id="PTHR43133:SF50">
    <property type="entry name" value="ECF RNA POLYMERASE SIGMA FACTOR SIGM"/>
    <property type="match status" value="1"/>
</dbReference>
<dbReference type="RefSeq" id="WP_035283509.1">
    <property type="nucleotide sequence ID" value="NZ_AYXG01000119.1"/>
</dbReference>
<comment type="similarity">
    <text evidence="1">Belongs to the sigma-70 factor family. ECF subfamily.</text>
</comment>
<comment type="caution">
    <text evidence="8">The sequence shown here is derived from an EMBL/GenBank/DDBJ whole genome shotgun (WGS) entry which is preliminary data.</text>
</comment>
<dbReference type="InterPro" id="IPR013325">
    <property type="entry name" value="RNA_pol_sigma_r2"/>
</dbReference>
<dbReference type="InterPro" id="IPR013249">
    <property type="entry name" value="RNA_pol_sigma70_r4_t2"/>
</dbReference>
<evidence type="ECO:0000256" key="1">
    <source>
        <dbReference type="ARBA" id="ARBA00010641"/>
    </source>
</evidence>
<dbReference type="eggNOG" id="COG1595">
    <property type="taxonomic scope" value="Bacteria"/>
</dbReference>
<reference evidence="8 9" key="1">
    <citation type="journal article" date="2014" name="Genome Announc.">
        <title>Draft Genome Sequence of the Antitrypanosomally Active Sponge-Associated Bacterium Actinokineospora sp. Strain EG49.</title>
        <authorList>
            <person name="Harjes J."/>
            <person name="Ryu T."/>
            <person name="Abdelmohsen U.R."/>
            <person name="Moitinho-Silva L."/>
            <person name="Horn H."/>
            <person name="Ravasi T."/>
            <person name="Hentschel U."/>
        </authorList>
    </citation>
    <scope>NUCLEOTIDE SEQUENCE [LARGE SCALE GENOMIC DNA]</scope>
    <source>
        <strain evidence="8 9">EG49</strain>
    </source>
</reference>
<dbReference type="PANTHER" id="PTHR43133">
    <property type="entry name" value="RNA POLYMERASE ECF-TYPE SIGMA FACTO"/>
    <property type="match status" value="1"/>
</dbReference>
<keyword evidence="9" id="KW-1185">Reference proteome</keyword>
<dbReference type="InterPro" id="IPR007627">
    <property type="entry name" value="RNA_pol_sigma70_r2"/>
</dbReference>
<dbReference type="Proteomes" id="UP000019277">
    <property type="component" value="Unassembled WGS sequence"/>
</dbReference>
<dbReference type="AlphaFoldDB" id="W7IXT1"/>
<evidence type="ECO:0000256" key="4">
    <source>
        <dbReference type="ARBA" id="ARBA00023125"/>
    </source>
</evidence>
<evidence type="ECO:0000259" key="6">
    <source>
        <dbReference type="Pfam" id="PF04542"/>
    </source>
</evidence>
<evidence type="ECO:0000256" key="3">
    <source>
        <dbReference type="ARBA" id="ARBA00023082"/>
    </source>
</evidence>
<dbReference type="SUPFAM" id="SSF88659">
    <property type="entry name" value="Sigma3 and sigma4 domains of RNA polymerase sigma factors"/>
    <property type="match status" value="1"/>
</dbReference>
<evidence type="ECO:0000313" key="8">
    <source>
        <dbReference type="EMBL" id="EWC61291.1"/>
    </source>
</evidence>
<sequence length="169" mass="18568">MSDRDSEFGEYLDSRAAVMRRTAYLLCGGDWHRAEDLVQTTLAKIYAAWPRLVRGSGIDGYARKVMVRAAIDDSRRAFRRRENAVERLPEVGVPPAGVDDAVDVRRALARLPAGQRAVVVLRYWDDLSVAETAKALGKSEGTIKSQASKGLATLRTLLADGRVAVEGLR</sequence>
<dbReference type="InterPro" id="IPR036388">
    <property type="entry name" value="WH-like_DNA-bd_sf"/>
</dbReference>
<dbReference type="Gene3D" id="1.10.1740.10">
    <property type="match status" value="1"/>
</dbReference>
<dbReference type="InterPro" id="IPR014325">
    <property type="entry name" value="RNA_pol_sigma-E_actinobac"/>
</dbReference>
<dbReference type="GO" id="GO:0003677">
    <property type="term" value="F:DNA binding"/>
    <property type="evidence" value="ECO:0007669"/>
    <property type="project" value="UniProtKB-KW"/>
</dbReference>
<accession>W7IXT1</accession>
<feature type="domain" description="RNA polymerase sigma factor 70 region 4 type 2" evidence="7">
    <location>
        <begin position="103"/>
        <end position="154"/>
    </location>
</feature>
<dbReference type="Gene3D" id="1.10.10.10">
    <property type="entry name" value="Winged helix-like DNA-binding domain superfamily/Winged helix DNA-binding domain"/>
    <property type="match status" value="1"/>
</dbReference>
<dbReference type="NCBIfam" id="TIGR02983">
    <property type="entry name" value="SigE-fam_strep"/>
    <property type="match status" value="1"/>
</dbReference>
<dbReference type="InterPro" id="IPR013324">
    <property type="entry name" value="RNA_pol_sigma_r3/r4-like"/>
</dbReference>
<dbReference type="STRING" id="909613.UO65_3406"/>
<gene>
    <name evidence="8" type="ORF">UO65_3406</name>
</gene>
<dbReference type="OrthoDB" id="3783006at2"/>
<keyword evidence="4" id="KW-0238">DNA-binding</keyword>
<keyword evidence="5" id="KW-0804">Transcription</keyword>
<feature type="domain" description="RNA polymerase sigma-70 region 2" evidence="6">
    <location>
        <begin position="20"/>
        <end position="77"/>
    </location>
</feature>
<evidence type="ECO:0000313" key="9">
    <source>
        <dbReference type="Proteomes" id="UP000019277"/>
    </source>
</evidence>
<dbReference type="NCBIfam" id="TIGR02937">
    <property type="entry name" value="sigma70-ECF"/>
    <property type="match status" value="1"/>
</dbReference>